<sequence length="95" mass="10761">MKIIQTGGLEEVQQLHGQQGHQTLIHLITLYGVRLKDLVYAQNVETREQLVARILDAAETIRADTETLSRATTSILRRARLCIQQLGGHFEQLNQ</sequence>
<reference evidence="1 2" key="1">
    <citation type="journal article" date="2024" name="BMC Genomics">
        <title>De novo assembly and annotation of Popillia japonica's genome with initial clues to its potential as an invasive pest.</title>
        <authorList>
            <person name="Cucini C."/>
            <person name="Boschi S."/>
            <person name="Funari R."/>
            <person name="Cardaioli E."/>
            <person name="Iannotti N."/>
            <person name="Marturano G."/>
            <person name="Paoli F."/>
            <person name="Bruttini M."/>
            <person name="Carapelli A."/>
            <person name="Frati F."/>
            <person name="Nardi F."/>
        </authorList>
    </citation>
    <scope>NUCLEOTIDE SEQUENCE [LARGE SCALE GENOMIC DNA]</scope>
    <source>
        <strain evidence="1">DMR45628</strain>
    </source>
</reference>
<evidence type="ECO:0000313" key="1">
    <source>
        <dbReference type="EMBL" id="KAK9754376.1"/>
    </source>
</evidence>
<dbReference type="Proteomes" id="UP001458880">
    <property type="component" value="Unassembled WGS sequence"/>
</dbReference>
<evidence type="ECO:0000313" key="2">
    <source>
        <dbReference type="Proteomes" id="UP001458880"/>
    </source>
</evidence>
<keyword evidence="2" id="KW-1185">Reference proteome</keyword>
<proteinExistence type="predicted"/>
<accession>A0AAW1NAV1</accession>
<dbReference type="AlphaFoldDB" id="A0AAW1NAV1"/>
<gene>
    <name evidence="1" type="ORF">QE152_g1382</name>
</gene>
<protein>
    <submittedName>
        <fullName evidence="1">Uncharacterized protein</fullName>
    </submittedName>
</protein>
<dbReference type="EMBL" id="JASPKY010000008">
    <property type="protein sequence ID" value="KAK9754376.1"/>
    <property type="molecule type" value="Genomic_DNA"/>
</dbReference>
<dbReference type="GO" id="GO:0003676">
    <property type="term" value="F:nucleic acid binding"/>
    <property type="evidence" value="ECO:0007669"/>
    <property type="project" value="InterPro"/>
</dbReference>
<comment type="caution">
    <text evidence="1">The sequence shown here is derived from an EMBL/GenBank/DDBJ whole genome shotgun (WGS) entry which is preliminary data.</text>
</comment>
<organism evidence="1 2">
    <name type="scientific">Popillia japonica</name>
    <name type="common">Japanese beetle</name>
    <dbReference type="NCBI Taxonomy" id="7064"/>
    <lineage>
        <taxon>Eukaryota</taxon>
        <taxon>Metazoa</taxon>
        <taxon>Ecdysozoa</taxon>
        <taxon>Arthropoda</taxon>
        <taxon>Hexapoda</taxon>
        <taxon>Insecta</taxon>
        <taxon>Pterygota</taxon>
        <taxon>Neoptera</taxon>
        <taxon>Endopterygota</taxon>
        <taxon>Coleoptera</taxon>
        <taxon>Polyphaga</taxon>
        <taxon>Scarabaeiformia</taxon>
        <taxon>Scarabaeidae</taxon>
        <taxon>Rutelinae</taxon>
        <taxon>Popillia</taxon>
    </lineage>
</organism>
<dbReference type="Gene3D" id="3.30.420.10">
    <property type="entry name" value="Ribonuclease H-like superfamily/Ribonuclease H"/>
    <property type="match status" value="1"/>
</dbReference>
<name>A0AAW1NAV1_POPJA</name>
<dbReference type="InterPro" id="IPR036397">
    <property type="entry name" value="RNaseH_sf"/>
</dbReference>